<evidence type="ECO:0000313" key="3">
    <source>
        <dbReference type="Proteomes" id="UP000001601"/>
    </source>
</evidence>
<dbReference type="HOGENOM" id="CLU_3100299_0_0_10"/>
<dbReference type="Proteomes" id="UP000001601">
    <property type="component" value="Unassembled WGS sequence"/>
</dbReference>
<protein>
    <submittedName>
        <fullName evidence="2">Uncharacterized protein</fullName>
    </submittedName>
</protein>
<evidence type="ECO:0000256" key="1">
    <source>
        <dbReference type="SAM" id="Phobius"/>
    </source>
</evidence>
<keyword evidence="1" id="KW-0472">Membrane</keyword>
<organism evidence="2 3">
    <name type="scientific">Leeuwenhoekiella blandensis (strain CECT 7118 / CCUG 51940 / KCTC 22103 / MED217)</name>
    <name type="common">Flavobacterium sp. (strain MED217)</name>
    <dbReference type="NCBI Taxonomy" id="398720"/>
    <lineage>
        <taxon>Bacteria</taxon>
        <taxon>Pseudomonadati</taxon>
        <taxon>Bacteroidota</taxon>
        <taxon>Flavobacteriia</taxon>
        <taxon>Flavobacteriales</taxon>
        <taxon>Flavobacteriaceae</taxon>
        <taxon>Leeuwenhoekiella</taxon>
    </lineage>
</organism>
<keyword evidence="3" id="KW-1185">Reference proteome</keyword>
<dbReference type="AlphaFoldDB" id="A3XND5"/>
<keyword evidence="1" id="KW-1133">Transmembrane helix</keyword>
<dbReference type="eggNOG" id="ENOG5030ZTS">
    <property type="taxonomic scope" value="Bacteria"/>
</dbReference>
<feature type="transmembrane region" description="Helical" evidence="1">
    <location>
        <begin position="20"/>
        <end position="43"/>
    </location>
</feature>
<reference evidence="2 3" key="1">
    <citation type="journal article" date="2007" name="Nature">
        <title>Light stimulates growth of proteorhodopsin-containing marine Flavobacteria.</title>
        <authorList>
            <person name="Gomez-Consarnau L."/>
            <person name="Gonzalez J.M."/>
            <person name="Coll-Llado M."/>
            <person name="Gourdon P."/>
            <person name="Pascher T."/>
            <person name="Neutze R."/>
            <person name="Pedros-Alio C."/>
            <person name="Pinhassi J."/>
        </authorList>
    </citation>
    <scope>NUCLEOTIDE SEQUENCE [LARGE SCALE GENOMIC DNA]</scope>
    <source>
        <strain evidence="2 3">MED217</strain>
    </source>
</reference>
<dbReference type="STRING" id="398720.MED217_10312"/>
<comment type="caution">
    <text evidence="2">The sequence shown here is derived from an EMBL/GenBank/DDBJ whole genome shotgun (WGS) entry which is preliminary data.</text>
</comment>
<evidence type="ECO:0000313" key="2">
    <source>
        <dbReference type="EMBL" id="EAQ48935.1"/>
    </source>
</evidence>
<sequence>MDNVISAASWMPLDIKDYFFLEAVFTGLTAAGFVACLAGAAFLDDLFCAIV</sequence>
<accession>A3XND5</accession>
<dbReference type="EMBL" id="AANC01000006">
    <property type="protein sequence ID" value="EAQ48935.1"/>
    <property type="molecule type" value="Genomic_DNA"/>
</dbReference>
<name>A3XND5_LEEBM</name>
<gene>
    <name evidence="2" type="ORF">MED217_10312</name>
</gene>
<keyword evidence="1" id="KW-0812">Transmembrane</keyword>
<proteinExistence type="predicted"/>